<dbReference type="AlphaFoldDB" id="A0A5B7CCR5"/>
<protein>
    <submittedName>
        <fullName evidence="2">Uncharacterized protein</fullName>
    </submittedName>
</protein>
<gene>
    <name evidence="2" type="ORF">Din_048248</name>
</gene>
<sequence length="114" mass="12931">MIALQSQPTPEGSEPLSDEEFCKRVMGTRPGYIWGLGYGAVAPPSSSSTNNQHINELTRENQELRSEIQQIRQQLDVQVAQVEAQVVEKTQAMEARLMEVMMQRMVQQNRGTPW</sequence>
<proteinExistence type="predicted"/>
<accession>A0A5B7CCR5</accession>
<reference evidence="2" key="1">
    <citation type="submission" date="2019-08" db="EMBL/GenBank/DDBJ databases">
        <title>Reference gene set and small RNA set construction with multiple tissues from Davidia involucrata Baill.</title>
        <authorList>
            <person name="Yang H."/>
            <person name="Zhou C."/>
            <person name="Li G."/>
            <person name="Wang J."/>
            <person name="Gao P."/>
            <person name="Wang M."/>
            <person name="Wang R."/>
            <person name="Zhao Y."/>
        </authorList>
    </citation>
    <scope>NUCLEOTIDE SEQUENCE</scope>
    <source>
        <tissue evidence="2">Mixed with DoveR01_LX</tissue>
    </source>
</reference>
<evidence type="ECO:0000256" key="1">
    <source>
        <dbReference type="SAM" id="Coils"/>
    </source>
</evidence>
<dbReference type="EMBL" id="GHES01048248">
    <property type="protein sequence ID" value="MPA78807.1"/>
    <property type="molecule type" value="Transcribed_RNA"/>
</dbReference>
<keyword evidence="1" id="KW-0175">Coiled coil</keyword>
<organism evidence="2">
    <name type="scientific">Davidia involucrata</name>
    <name type="common">Dove tree</name>
    <dbReference type="NCBI Taxonomy" id="16924"/>
    <lineage>
        <taxon>Eukaryota</taxon>
        <taxon>Viridiplantae</taxon>
        <taxon>Streptophyta</taxon>
        <taxon>Embryophyta</taxon>
        <taxon>Tracheophyta</taxon>
        <taxon>Spermatophyta</taxon>
        <taxon>Magnoliopsida</taxon>
        <taxon>eudicotyledons</taxon>
        <taxon>Gunneridae</taxon>
        <taxon>Pentapetalae</taxon>
        <taxon>asterids</taxon>
        <taxon>Cornales</taxon>
        <taxon>Nyssaceae</taxon>
        <taxon>Davidia</taxon>
    </lineage>
</organism>
<evidence type="ECO:0000313" key="2">
    <source>
        <dbReference type="EMBL" id="MPA78807.1"/>
    </source>
</evidence>
<feature type="coiled-coil region" evidence="1">
    <location>
        <begin position="50"/>
        <end position="85"/>
    </location>
</feature>
<name>A0A5B7CCR5_DAVIN</name>